<comment type="caution">
    <text evidence="1">The sequence shown here is derived from an EMBL/GenBank/DDBJ whole genome shotgun (WGS) entry which is preliminary data.</text>
</comment>
<reference evidence="1 2" key="1">
    <citation type="journal article" date="2015" name="Nature">
        <title>rRNA introns, odd ribosomes, and small enigmatic genomes across a large radiation of phyla.</title>
        <authorList>
            <person name="Brown C.T."/>
            <person name="Hug L.A."/>
            <person name="Thomas B.C."/>
            <person name="Sharon I."/>
            <person name="Castelle C.J."/>
            <person name="Singh A."/>
            <person name="Wilkins M.J."/>
            <person name="Williams K.H."/>
            <person name="Banfield J.F."/>
        </authorList>
    </citation>
    <scope>NUCLEOTIDE SEQUENCE [LARGE SCALE GENOMIC DNA]</scope>
</reference>
<sequence>MTVEQIAAAILMWFAAQNGGSWVECGKRYTPKEAGARSQYYATIIHDLTKNGSTISGVEETGPILGIIAAESGFDSCQVGAVARKAMGLTRKPSKEQVLSAVRQNKVQKADFGLAQFRLPLNISQVRRALDPKTNLKRLIGKMPEHQRLCVEKYPEGVLHKSGRLTCDDIYWVLHCNGRDFIPRYYQSVLRQMSRMRI</sequence>
<dbReference type="EMBL" id="LCQD01000005">
    <property type="protein sequence ID" value="KKW13105.1"/>
    <property type="molecule type" value="Genomic_DNA"/>
</dbReference>
<protein>
    <submittedName>
        <fullName evidence="1">Uncharacterized protein</fullName>
    </submittedName>
</protein>
<organism evidence="1 2">
    <name type="scientific">Candidatus Gottesmanbacteria bacterium GW2011_GWB1_49_7</name>
    <dbReference type="NCBI Taxonomy" id="1618448"/>
    <lineage>
        <taxon>Bacteria</taxon>
        <taxon>Candidatus Gottesmaniibacteriota</taxon>
    </lineage>
</organism>
<gene>
    <name evidence="1" type="ORF">UY48_C0005G0061</name>
</gene>
<accession>A0A0G1W3H1</accession>
<evidence type="ECO:0000313" key="2">
    <source>
        <dbReference type="Proteomes" id="UP000034588"/>
    </source>
</evidence>
<evidence type="ECO:0000313" key="1">
    <source>
        <dbReference type="EMBL" id="KKW13105.1"/>
    </source>
</evidence>
<name>A0A0G1W3H1_9BACT</name>
<proteinExistence type="predicted"/>
<dbReference type="AlphaFoldDB" id="A0A0G1W3H1"/>
<dbReference type="Proteomes" id="UP000034588">
    <property type="component" value="Unassembled WGS sequence"/>
</dbReference>